<evidence type="ECO:0000256" key="6">
    <source>
        <dbReference type="ARBA" id="ARBA00023242"/>
    </source>
</evidence>
<evidence type="ECO:0000256" key="7">
    <source>
        <dbReference type="PROSITE-ProRule" id="PRU00042"/>
    </source>
</evidence>
<dbReference type="SMART" id="SM00225">
    <property type="entry name" value="BTB"/>
    <property type="match status" value="1"/>
</dbReference>
<feature type="region of interest" description="Disordered" evidence="8">
    <location>
        <begin position="884"/>
        <end position="904"/>
    </location>
</feature>
<dbReference type="PROSITE" id="PS00028">
    <property type="entry name" value="ZINC_FINGER_C2H2_1"/>
    <property type="match status" value="2"/>
</dbReference>
<proteinExistence type="predicted"/>
<feature type="domain" description="C2H2-type" evidence="10">
    <location>
        <begin position="383"/>
        <end position="410"/>
    </location>
</feature>
<dbReference type="GO" id="GO:0005634">
    <property type="term" value="C:nucleus"/>
    <property type="evidence" value="ECO:0007669"/>
    <property type="project" value="UniProtKB-SubCell"/>
</dbReference>
<reference evidence="11" key="3">
    <citation type="submission" date="2019-06" db="EMBL/GenBank/DDBJ databases">
        <authorList>
            <person name="Poynton C."/>
            <person name="Hasenbein S."/>
            <person name="Benoit J.B."/>
            <person name="Sepulveda M.S."/>
            <person name="Poelchau M.F."/>
            <person name="Murali S.C."/>
            <person name="Chen S."/>
            <person name="Glastad K.M."/>
            <person name="Werren J.H."/>
            <person name="Vineis J.H."/>
            <person name="Bowen J.L."/>
            <person name="Friedrich M."/>
            <person name="Jones J."/>
            <person name="Robertson H.M."/>
            <person name="Feyereisen R."/>
            <person name="Mechler-Hickson A."/>
            <person name="Mathers N."/>
            <person name="Lee C.E."/>
            <person name="Colbourne J.K."/>
            <person name="Biales A."/>
            <person name="Johnston J.S."/>
            <person name="Wellborn G.A."/>
            <person name="Rosendale A.J."/>
            <person name="Cridge A.G."/>
            <person name="Munoz-Torres M.C."/>
            <person name="Bain P.A."/>
            <person name="Manny A.R."/>
            <person name="Major K.M."/>
            <person name="Lambert F.N."/>
            <person name="Vulpe C.D."/>
            <person name="Tuck P."/>
            <person name="Blalock B.J."/>
            <person name="Lin Y.-Y."/>
            <person name="Smith M.E."/>
            <person name="Ochoa-Acuna H."/>
            <person name="Chen M.-J.M."/>
            <person name="Childers C.P."/>
            <person name="Qu J."/>
            <person name="Dugan S."/>
            <person name="Lee S.L."/>
            <person name="Chao H."/>
            <person name="Dinh H."/>
            <person name="Han Y."/>
            <person name="Doddapaneni H."/>
            <person name="Worley K.C."/>
            <person name="Muzny D.M."/>
            <person name="Gibbs R.A."/>
            <person name="Richards S."/>
        </authorList>
    </citation>
    <scope>NUCLEOTIDE SEQUENCE</scope>
    <source>
        <strain evidence="11">HAZT.00-mixed</strain>
        <tissue evidence="11">Whole organism</tissue>
    </source>
</reference>
<reference evidence="11" key="1">
    <citation type="submission" date="2014-08" db="EMBL/GenBank/DDBJ databases">
        <authorList>
            <person name="Murali S."/>
            <person name="Richards S."/>
            <person name="Bandaranaike D."/>
            <person name="Bellair M."/>
            <person name="Blankenburg K."/>
            <person name="Chao H."/>
            <person name="Dinh H."/>
            <person name="Doddapaneni H."/>
            <person name="Dugan-Rocha S."/>
            <person name="Elkadiri S."/>
            <person name="Gnanaolivu R."/>
            <person name="Hughes D."/>
            <person name="Lee S."/>
            <person name="Li M."/>
            <person name="Ming W."/>
            <person name="Munidasa M."/>
            <person name="Muniz J."/>
            <person name="Nguyen L."/>
            <person name="Osuji N."/>
            <person name="Pu L.-L."/>
            <person name="Puazo M."/>
            <person name="Skinner E."/>
            <person name="Qu C."/>
            <person name="Quiroz J."/>
            <person name="Raj R."/>
            <person name="Weissenberger G."/>
            <person name="Xin Y."/>
            <person name="Zou X."/>
            <person name="Han Y."/>
            <person name="Worley K."/>
            <person name="Muzny D."/>
            <person name="Gibbs R."/>
        </authorList>
    </citation>
    <scope>NUCLEOTIDE SEQUENCE</scope>
    <source>
        <strain evidence="11">HAZT.00-mixed</strain>
        <tissue evidence="11">Whole organism</tissue>
    </source>
</reference>
<dbReference type="SMART" id="SM00355">
    <property type="entry name" value="ZnF_C2H2"/>
    <property type="match status" value="9"/>
</dbReference>
<dbReference type="PROSITE" id="PS50157">
    <property type="entry name" value="ZINC_FINGER_C2H2_2"/>
    <property type="match status" value="2"/>
</dbReference>
<dbReference type="OrthoDB" id="6413564at2759"/>
<feature type="compositionally biased region" description="Basic and acidic residues" evidence="8">
    <location>
        <begin position="1002"/>
        <end position="1013"/>
    </location>
</feature>
<protein>
    <recommendedName>
        <fullName evidence="12">BTB domain-containing protein</fullName>
    </recommendedName>
</protein>
<dbReference type="PANTHER" id="PTHR24379:SF121">
    <property type="entry name" value="C2H2-TYPE DOMAIN-CONTAINING PROTEIN"/>
    <property type="match status" value="1"/>
</dbReference>
<dbReference type="Gene3D" id="3.30.160.60">
    <property type="entry name" value="Classic Zinc Finger"/>
    <property type="match status" value="4"/>
</dbReference>
<dbReference type="Gene3D" id="3.30.710.10">
    <property type="entry name" value="Potassium Channel Kv1.1, Chain A"/>
    <property type="match status" value="1"/>
</dbReference>
<comment type="subcellular location">
    <subcellularLocation>
        <location evidence="1">Nucleus</location>
    </subcellularLocation>
</comment>
<evidence type="ECO:0000256" key="3">
    <source>
        <dbReference type="ARBA" id="ARBA00022737"/>
    </source>
</evidence>
<evidence type="ECO:0000256" key="4">
    <source>
        <dbReference type="ARBA" id="ARBA00022771"/>
    </source>
</evidence>
<feature type="compositionally biased region" description="Polar residues" evidence="8">
    <location>
        <begin position="813"/>
        <end position="827"/>
    </location>
</feature>
<dbReference type="InterPro" id="IPR011333">
    <property type="entry name" value="SKP1/BTB/POZ_sf"/>
</dbReference>
<reference evidence="11" key="2">
    <citation type="journal article" date="2018" name="Environ. Sci. Technol.">
        <title>The Toxicogenome of Hyalella azteca: A Model for Sediment Ecotoxicology and Evolutionary Toxicology.</title>
        <authorList>
            <person name="Poynton H.C."/>
            <person name="Hasenbein S."/>
            <person name="Benoit J.B."/>
            <person name="Sepulveda M.S."/>
            <person name="Poelchau M.F."/>
            <person name="Hughes D.S.T."/>
            <person name="Murali S.C."/>
            <person name="Chen S."/>
            <person name="Glastad K.M."/>
            <person name="Goodisman M.A.D."/>
            <person name="Werren J.H."/>
            <person name="Vineis J.H."/>
            <person name="Bowen J.L."/>
            <person name="Friedrich M."/>
            <person name="Jones J."/>
            <person name="Robertson H.M."/>
            <person name="Feyereisen R."/>
            <person name="Mechler-Hickson A."/>
            <person name="Mathers N."/>
            <person name="Lee C.E."/>
            <person name="Colbourne J.K."/>
            <person name="Biales A."/>
            <person name="Johnston J.S."/>
            <person name="Wellborn G.A."/>
            <person name="Rosendale A.J."/>
            <person name="Cridge A.G."/>
            <person name="Munoz-Torres M.C."/>
            <person name="Bain P.A."/>
            <person name="Manny A.R."/>
            <person name="Major K.M."/>
            <person name="Lambert F.N."/>
            <person name="Vulpe C.D."/>
            <person name="Tuck P."/>
            <person name="Blalock B.J."/>
            <person name="Lin Y.Y."/>
            <person name="Smith M.E."/>
            <person name="Ochoa-Acuna H."/>
            <person name="Chen M.M."/>
            <person name="Childers C.P."/>
            <person name="Qu J."/>
            <person name="Dugan S."/>
            <person name="Lee S.L."/>
            <person name="Chao H."/>
            <person name="Dinh H."/>
            <person name="Han Y."/>
            <person name="Doddapaneni H."/>
            <person name="Worley K.C."/>
            <person name="Muzny D.M."/>
            <person name="Gibbs R.A."/>
            <person name="Richards S."/>
        </authorList>
    </citation>
    <scope>NUCLEOTIDE SEQUENCE</scope>
    <source>
        <strain evidence="11">HAZT.00-mixed</strain>
        <tissue evidence="11">Whole organism</tissue>
    </source>
</reference>
<accession>A0A6A0GSM1</accession>
<feature type="region of interest" description="Disordered" evidence="8">
    <location>
        <begin position="269"/>
        <end position="292"/>
    </location>
</feature>
<feature type="region of interest" description="Disordered" evidence="8">
    <location>
        <begin position="991"/>
        <end position="1013"/>
    </location>
</feature>
<dbReference type="Proteomes" id="UP000711488">
    <property type="component" value="Unassembled WGS sequence"/>
</dbReference>
<evidence type="ECO:0000259" key="10">
    <source>
        <dbReference type="PROSITE" id="PS50157"/>
    </source>
</evidence>
<feature type="domain" description="BTB" evidence="9">
    <location>
        <begin position="35"/>
        <end position="102"/>
    </location>
</feature>
<dbReference type="InterPro" id="IPR013087">
    <property type="entry name" value="Znf_C2H2_type"/>
</dbReference>
<dbReference type="SUPFAM" id="SSF54695">
    <property type="entry name" value="POZ domain"/>
    <property type="match status" value="1"/>
</dbReference>
<keyword evidence="6" id="KW-0539">Nucleus</keyword>
<dbReference type="InterPro" id="IPR000210">
    <property type="entry name" value="BTB/POZ_dom"/>
</dbReference>
<evidence type="ECO:0000256" key="5">
    <source>
        <dbReference type="ARBA" id="ARBA00022833"/>
    </source>
</evidence>
<keyword evidence="5" id="KW-0862">Zinc</keyword>
<organism evidence="11">
    <name type="scientific">Hyalella azteca</name>
    <name type="common">Amphipod</name>
    <dbReference type="NCBI Taxonomy" id="294128"/>
    <lineage>
        <taxon>Eukaryota</taxon>
        <taxon>Metazoa</taxon>
        <taxon>Ecdysozoa</taxon>
        <taxon>Arthropoda</taxon>
        <taxon>Crustacea</taxon>
        <taxon>Multicrustacea</taxon>
        <taxon>Malacostraca</taxon>
        <taxon>Eumalacostraca</taxon>
        <taxon>Peracarida</taxon>
        <taxon>Amphipoda</taxon>
        <taxon>Senticaudata</taxon>
        <taxon>Talitrida</taxon>
        <taxon>Talitroidea</taxon>
        <taxon>Hyalellidae</taxon>
        <taxon>Hyalella</taxon>
    </lineage>
</organism>
<feature type="region of interest" description="Disordered" evidence="8">
    <location>
        <begin position="131"/>
        <end position="192"/>
    </location>
</feature>
<feature type="domain" description="C2H2-type" evidence="10">
    <location>
        <begin position="471"/>
        <end position="498"/>
    </location>
</feature>
<evidence type="ECO:0000313" key="11">
    <source>
        <dbReference type="EMBL" id="KAA0186581.1"/>
    </source>
</evidence>
<dbReference type="Pfam" id="PF23611">
    <property type="entry name" value="zf-C2H2_16"/>
    <property type="match status" value="1"/>
</dbReference>
<evidence type="ECO:0000256" key="8">
    <source>
        <dbReference type="SAM" id="MobiDB-lite"/>
    </source>
</evidence>
<dbReference type="PANTHER" id="PTHR24379">
    <property type="entry name" value="KRAB AND ZINC FINGER DOMAIN-CONTAINING"/>
    <property type="match status" value="1"/>
</dbReference>
<keyword evidence="4 7" id="KW-0863">Zinc-finger</keyword>
<dbReference type="EMBL" id="JQDR03015466">
    <property type="protein sequence ID" value="KAA0186581.1"/>
    <property type="molecule type" value="Genomic_DNA"/>
</dbReference>
<sequence>MAQDLLYLRWKNHYTSLCSSFLQLFSSHDSKLNYDDATIACDGKLYPVHRLVLSVCSDYFADMFAATSAVGRHPIIVLKDIPSDIFEVLLKFIYIGEVNVERSKFSALVNVARCLKVSGLASYEGGGILEDASDVKPDKKRKAAATESSTEAVDVQAVGKIRRTNNDTRQKTEGPMPDQPPSLNKEEQTSTGQVVLKDTTQPSQSSSVSASNILAEEDGLPPMDSPDVNLPLAYESVSDDSRDSLQVDSSETGHSLKMCSVRLSPVGSDVSKDGYVAGEDRKSKDSKDKSNEPKISCPLCTFHCHDSKDLDSHMSSHTPVQEEVKFSSLAATETPIVKTSVPSAVLPSPAKDPLQCILCSTHCNSESELSLHYHTHKRDDGFYCCCYCNFATRDRSNLVIHHRIHTGEKPFQCFFCTYTSRSPYGLRSHYEKESHPLQTLANCPKCPYASKESSELEEHMMYSHPEGNIPYKCPKCSFLASDRSQYIGHMRSHPPQTKSWFCVRCYYCTYDLKAFNFHVKTRHKKKNISVGQKFAWKEIEGQNTPPGEVDLGKIGEFSAAPEMPDNSTNDDSCVDPSELCGVVIKQEVLSDDDSSTFDVPATETRDVCESVVPQAENVDEPDATVNSIFEVAESHPFSNVQVKVIKPSLMDMVDVIDDPTFVMKTSLMTYLSVDNPANPLINKTDNNEYRCNDCFFLTPDPEIMTKHVKEYIKTKQYACDRCNFRSKYSKSIEKHKMKGKSNKLYKCPTCKLRTCCPLPTHWYPCYQAWEQSKTDEVLPYRKGRRPLEPSIFDSCYASSASEGYSMKDDVSDAASQSNGEYSLNNEVVESDDNLKVENESNSGKISDAKYKLNVIDRKAGTEEKPNDLLNNDDCASYLNALDASEKSVSSGNPEKDKHPTNLDKNFDIGANKRLESCIETSDVMALETGNIFTDHSSGFDVNSADDEENFIQCDPISVDPMDHVAEFDEDQNNEENGELETLVPLTEVSGLNQIDGMNAEPSGKKAETSKEEVSNFASMKSPLAFSFASSDVDDSLDLNSVS</sequence>
<feature type="compositionally biased region" description="Basic and acidic residues" evidence="8">
    <location>
        <begin position="278"/>
        <end position="292"/>
    </location>
</feature>
<evidence type="ECO:0000259" key="9">
    <source>
        <dbReference type="PROSITE" id="PS50097"/>
    </source>
</evidence>
<dbReference type="PROSITE" id="PS50097">
    <property type="entry name" value="BTB"/>
    <property type="match status" value="1"/>
</dbReference>
<dbReference type="CDD" id="cd18315">
    <property type="entry name" value="BTB_POZ_BAB-like"/>
    <property type="match status" value="1"/>
</dbReference>
<evidence type="ECO:0008006" key="12">
    <source>
        <dbReference type="Google" id="ProtNLM"/>
    </source>
</evidence>
<name>A0A6A0GSM1_HYAAZ</name>
<dbReference type="InterPro" id="IPR056438">
    <property type="entry name" value="Znf-C2H2_CTCF"/>
</dbReference>
<dbReference type="InterPro" id="IPR036236">
    <property type="entry name" value="Znf_C2H2_sf"/>
</dbReference>
<dbReference type="SUPFAM" id="SSF57667">
    <property type="entry name" value="beta-beta-alpha zinc fingers"/>
    <property type="match status" value="2"/>
</dbReference>
<keyword evidence="3" id="KW-0677">Repeat</keyword>
<dbReference type="GO" id="GO:0010468">
    <property type="term" value="P:regulation of gene expression"/>
    <property type="evidence" value="ECO:0007669"/>
    <property type="project" value="UniProtKB-ARBA"/>
</dbReference>
<feature type="compositionally biased region" description="Basic and acidic residues" evidence="8">
    <location>
        <begin position="893"/>
        <end position="904"/>
    </location>
</feature>
<evidence type="ECO:0000256" key="2">
    <source>
        <dbReference type="ARBA" id="ARBA00022723"/>
    </source>
</evidence>
<dbReference type="GO" id="GO:0008270">
    <property type="term" value="F:zinc ion binding"/>
    <property type="evidence" value="ECO:0007669"/>
    <property type="project" value="UniProtKB-KW"/>
</dbReference>
<keyword evidence="2" id="KW-0479">Metal-binding</keyword>
<dbReference type="AlphaFoldDB" id="A0A6A0GSM1"/>
<dbReference type="Pfam" id="PF00651">
    <property type="entry name" value="BTB"/>
    <property type="match status" value="1"/>
</dbReference>
<comment type="caution">
    <text evidence="11">The sequence shown here is derived from an EMBL/GenBank/DDBJ whole genome shotgun (WGS) entry which is preliminary data.</text>
</comment>
<feature type="region of interest" description="Disordered" evidence="8">
    <location>
        <begin position="807"/>
        <end position="829"/>
    </location>
</feature>
<evidence type="ECO:0000256" key="1">
    <source>
        <dbReference type="ARBA" id="ARBA00004123"/>
    </source>
</evidence>
<gene>
    <name evidence="11" type="ORF">HAZT_HAZT004267</name>
</gene>